<feature type="transmembrane region" description="Helical" evidence="6">
    <location>
        <begin position="469"/>
        <end position="494"/>
    </location>
</feature>
<reference evidence="7 8" key="1">
    <citation type="submission" date="2013-03" db="EMBL/GenBank/DDBJ databases">
        <title>The Genome Sequence of Capronia epimyces CBS 606.96.</title>
        <authorList>
            <consortium name="The Broad Institute Genomics Platform"/>
            <person name="Cuomo C."/>
            <person name="de Hoog S."/>
            <person name="Gorbushina A."/>
            <person name="Walker B."/>
            <person name="Young S.K."/>
            <person name="Zeng Q."/>
            <person name="Gargeya S."/>
            <person name="Fitzgerald M."/>
            <person name="Haas B."/>
            <person name="Abouelleil A."/>
            <person name="Allen A.W."/>
            <person name="Alvarado L."/>
            <person name="Arachchi H.M."/>
            <person name="Berlin A.M."/>
            <person name="Chapman S.B."/>
            <person name="Gainer-Dewar J."/>
            <person name="Goldberg J."/>
            <person name="Griggs A."/>
            <person name="Gujja S."/>
            <person name="Hansen M."/>
            <person name="Howarth C."/>
            <person name="Imamovic A."/>
            <person name="Ireland A."/>
            <person name="Larimer J."/>
            <person name="McCowan C."/>
            <person name="Murphy C."/>
            <person name="Pearson M."/>
            <person name="Poon T.W."/>
            <person name="Priest M."/>
            <person name="Roberts A."/>
            <person name="Saif S."/>
            <person name="Shea T."/>
            <person name="Sisk P."/>
            <person name="Sykes S."/>
            <person name="Wortman J."/>
            <person name="Nusbaum C."/>
            <person name="Birren B."/>
        </authorList>
    </citation>
    <scope>NUCLEOTIDE SEQUENCE [LARGE SCALE GENOMIC DNA]</scope>
    <source>
        <strain evidence="7 8">CBS 606.96</strain>
    </source>
</reference>
<dbReference type="InterPro" id="IPR050598">
    <property type="entry name" value="AminoAcid_Transporter"/>
</dbReference>
<feature type="transmembrane region" description="Helical" evidence="6">
    <location>
        <begin position="100"/>
        <end position="120"/>
    </location>
</feature>
<evidence type="ECO:0000256" key="4">
    <source>
        <dbReference type="ARBA" id="ARBA00023136"/>
    </source>
</evidence>
<feature type="transmembrane region" description="Helical" evidence="6">
    <location>
        <begin position="223"/>
        <end position="247"/>
    </location>
</feature>
<evidence type="ECO:0008006" key="9">
    <source>
        <dbReference type="Google" id="ProtNLM"/>
    </source>
</evidence>
<keyword evidence="2 6" id="KW-0812">Transmembrane</keyword>
<proteinExistence type="predicted"/>
<dbReference type="RefSeq" id="XP_007732616.1">
    <property type="nucleotide sequence ID" value="XM_007734426.1"/>
</dbReference>
<feature type="transmembrane region" description="Helical" evidence="6">
    <location>
        <begin position="199"/>
        <end position="217"/>
    </location>
</feature>
<dbReference type="PANTHER" id="PTHR11785">
    <property type="entry name" value="AMINO ACID TRANSPORTER"/>
    <property type="match status" value="1"/>
</dbReference>
<protein>
    <recommendedName>
        <fullName evidence="9">Amino acid permease/ SLC12A domain-containing protein</fullName>
    </recommendedName>
</protein>
<evidence type="ECO:0000256" key="2">
    <source>
        <dbReference type="ARBA" id="ARBA00022692"/>
    </source>
</evidence>
<feature type="transmembrane region" description="Helical" evidence="6">
    <location>
        <begin position="64"/>
        <end position="88"/>
    </location>
</feature>
<evidence type="ECO:0000256" key="5">
    <source>
        <dbReference type="SAM" id="MobiDB-lite"/>
    </source>
</evidence>
<accession>W9Y3H9</accession>
<dbReference type="Proteomes" id="UP000019478">
    <property type="component" value="Unassembled WGS sequence"/>
</dbReference>
<organism evidence="7 8">
    <name type="scientific">Capronia epimyces CBS 606.96</name>
    <dbReference type="NCBI Taxonomy" id="1182542"/>
    <lineage>
        <taxon>Eukaryota</taxon>
        <taxon>Fungi</taxon>
        <taxon>Dikarya</taxon>
        <taxon>Ascomycota</taxon>
        <taxon>Pezizomycotina</taxon>
        <taxon>Eurotiomycetes</taxon>
        <taxon>Chaetothyriomycetidae</taxon>
        <taxon>Chaetothyriales</taxon>
        <taxon>Herpotrichiellaceae</taxon>
        <taxon>Capronia</taxon>
    </lineage>
</organism>
<dbReference type="PANTHER" id="PTHR11785:SF353">
    <property type="entry name" value="METHIONINE TRANSPORTER (EUROFUNG)"/>
    <property type="match status" value="1"/>
</dbReference>
<dbReference type="Pfam" id="PF13520">
    <property type="entry name" value="AA_permease_2"/>
    <property type="match status" value="1"/>
</dbReference>
<keyword evidence="3 6" id="KW-1133">Transmembrane helix</keyword>
<gene>
    <name evidence="7" type="ORF">A1O3_04296</name>
</gene>
<dbReference type="GO" id="GO:0015179">
    <property type="term" value="F:L-amino acid transmembrane transporter activity"/>
    <property type="evidence" value="ECO:0007669"/>
    <property type="project" value="TreeGrafter"/>
</dbReference>
<evidence type="ECO:0000256" key="1">
    <source>
        <dbReference type="ARBA" id="ARBA00004141"/>
    </source>
</evidence>
<keyword evidence="4 6" id="KW-0472">Membrane</keyword>
<dbReference type="eggNOG" id="KOG1287">
    <property type="taxonomic scope" value="Eukaryota"/>
</dbReference>
<evidence type="ECO:0000313" key="7">
    <source>
        <dbReference type="EMBL" id="EXJ87337.1"/>
    </source>
</evidence>
<dbReference type="GO" id="GO:0016020">
    <property type="term" value="C:membrane"/>
    <property type="evidence" value="ECO:0007669"/>
    <property type="project" value="UniProtKB-SubCell"/>
</dbReference>
<dbReference type="EMBL" id="AMGY01000003">
    <property type="protein sequence ID" value="EXJ87337.1"/>
    <property type="molecule type" value="Genomic_DNA"/>
</dbReference>
<evidence type="ECO:0000256" key="3">
    <source>
        <dbReference type="ARBA" id="ARBA00022989"/>
    </source>
</evidence>
<comment type="subcellular location">
    <subcellularLocation>
        <location evidence="1">Membrane</location>
        <topology evidence="1">Multi-pass membrane protein</topology>
    </subcellularLocation>
</comment>
<name>W9Y3H9_9EURO</name>
<dbReference type="Gene3D" id="1.20.1740.10">
    <property type="entry name" value="Amino acid/polyamine transporter I"/>
    <property type="match status" value="1"/>
</dbReference>
<dbReference type="STRING" id="1182542.W9Y3H9"/>
<evidence type="ECO:0000313" key="8">
    <source>
        <dbReference type="Proteomes" id="UP000019478"/>
    </source>
</evidence>
<sequence>MGVIHRFLPFGKDHVHEVRVSGSEVQQDFIGAGEFKYTIEQGGNGSGPSYQEVSGAPVETDSPLGYSVGSITILFLNISMMIGTGVYSTRKYIWPNCLKLPAAILSGVGSVGLSFFYWVIGFVLSGTSLAVYLEYASYFPNRSGAEAVYLEQAYPRPKYLFPTTYALWYLILSFSSSNCIVLANYLFQTNGHSPTAWQLKGVAVAAWTVCILLLIFSNRLGYLISNAIGVVKLLTLIFVSITGLVVLGGHTRVKNPTSHFKHSFSGTSDQPYGLANGLVYIIFSYGGYNNAFNVVNEVKNPIKTIKFYSSISLLVVATLYILANVAYIAAVPLDELKASQQIAASLFFEKVFGSGRSVKGLNFLIALSAFGNLLAGNIGISRLTRECGRQGVLPFPRFWASTQPFGTPLGPYLVKYILTVIMILAPPAGDAFNFIVNLQVYPNALYNVFIAIGIYLVRWRRGKAKLPRGVFKAWDVAVVFNILVNLYMVVMPWYPPETGADGGSYHFWYGTSSVVGIAIVVLCGLYYVFWIYAIPYWRGYRVRQETLELDGGANTHRLTKVPLAELEEWDRTHDPIGREIDDTSTAGVESKTSSNSGGKRATIIDENEPKV</sequence>
<dbReference type="InterPro" id="IPR002293">
    <property type="entry name" value="AA/rel_permease1"/>
</dbReference>
<feature type="transmembrane region" description="Helical" evidence="6">
    <location>
        <begin position="440"/>
        <end position="457"/>
    </location>
</feature>
<feature type="transmembrane region" description="Helical" evidence="6">
    <location>
        <begin position="307"/>
        <end position="330"/>
    </location>
</feature>
<feature type="transmembrane region" description="Helical" evidence="6">
    <location>
        <begin position="166"/>
        <end position="187"/>
    </location>
</feature>
<dbReference type="OrthoDB" id="5982228at2759"/>
<feature type="region of interest" description="Disordered" evidence="5">
    <location>
        <begin position="574"/>
        <end position="611"/>
    </location>
</feature>
<dbReference type="GeneID" id="19168416"/>
<comment type="caution">
    <text evidence="7">The sequence shown here is derived from an EMBL/GenBank/DDBJ whole genome shotgun (WGS) entry which is preliminary data.</text>
</comment>
<feature type="transmembrane region" description="Helical" evidence="6">
    <location>
        <begin position="409"/>
        <end position="428"/>
    </location>
</feature>
<evidence type="ECO:0000256" key="6">
    <source>
        <dbReference type="SAM" id="Phobius"/>
    </source>
</evidence>
<feature type="transmembrane region" description="Helical" evidence="6">
    <location>
        <begin position="360"/>
        <end position="380"/>
    </location>
</feature>
<keyword evidence="8" id="KW-1185">Reference proteome</keyword>
<dbReference type="AlphaFoldDB" id="W9Y3H9"/>
<feature type="transmembrane region" description="Helical" evidence="6">
    <location>
        <begin position="514"/>
        <end position="534"/>
    </location>
</feature>
<feature type="compositionally biased region" description="Polar residues" evidence="5">
    <location>
        <begin position="583"/>
        <end position="597"/>
    </location>
</feature>
<dbReference type="HOGENOM" id="CLU_013661_0_0_1"/>